<organism evidence="2 3">
    <name type="scientific">Rossellomorea aquimaris</name>
    <dbReference type="NCBI Taxonomy" id="189382"/>
    <lineage>
        <taxon>Bacteria</taxon>
        <taxon>Bacillati</taxon>
        <taxon>Bacillota</taxon>
        <taxon>Bacilli</taxon>
        <taxon>Bacillales</taxon>
        <taxon>Bacillaceae</taxon>
        <taxon>Rossellomorea</taxon>
    </lineage>
</organism>
<dbReference type="Proteomes" id="UP000252118">
    <property type="component" value="Unassembled WGS sequence"/>
</dbReference>
<accession>A0A366EL85</accession>
<dbReference type="AlphaFoldDB" id="A0A366EL85"/>
<dbReference type="RefSeq" id="WP_113970388.1">
    <property type="nucleotide sequence ID" value="NZ_QNRJ01000012.1"/>
</dbReference>
<proteinExistence type="predicted"/>
<keyword evidence="1" id="KW-0472">Membrane</keyword>
<keyword evidence="1" id="KW-1133">Transmembrane helix</keyword>
<dbReference type="EMBL" id="QNRJ01000012">
    <property type="protein sequence ID" value="RBP02736.1"/>
    <property type="molecule type" value="Genomic_DNA"/>
</dbReference>
<name>A0A366EL85_9BACI</name>
<protein>
    <recommendedName>
        <fullName evidence="4">Type 4 fimbrial biogenesis protein PilX N-terminal domain-containing protein</fullName>
    </recommendedName>
</protein>
<evidence type="ECO:0000313" key="2">
    <source>
        <dbReference type="EMBL" id="RBP02736.1"/>
    </source>
</evidence>
<dbReference type="OrthoDB" id="2964362at2"/>
<evidence type="ECO:0008006" key="4">
    <source>
        <dbReference type="Google" id="ProtNLM"/>
    </source>
</evidence>
<reference evidence="2 3" key="1">
    <citation type="submission" date="2018-06" db="EMBL/GenBank/DDBJ databases">
        <title>Freshwater and sediment microbial communities from various areas in North America, analyzing microbe dynamics in response to fracking.</title>
        <authorList>
            <person name="Lamendella R."/>
        </authorList>
    </citation>
    <scope>NUCLEOTIDE SEQUENCE [LARGE SCALE GENOMIC DNA]</scope>
    <source>
        <strain evidence="2 3">97B</strain>
    </source>
</reference>
<comment type="caution">
    <text evidence="2">The sequence shown here is derived from an EMBL/GenBank/DDBJ whole genome shotgun (WGS) entry which is preliminary data.</text>
</comment>
<sequence>MNDLNNEKGYALVTVLLMMVVFIVISLSFMGQSFSSVKQNKEVEKDYQSVALAEMGVEYFEGKVRNVLKKTEIDGTTNSENLKMKVEESLANEKVEIEGYEMSSYFQITKNDGLTSFTDLNEQKNELFIHFNSLGSSESKESSLHTTMMIPIRIGSTSSKELPEFNQIQKPENIRAECKNPPIIYKSCAEILVLGSGSYPQNHNNLDGKLIYTTGALILDGNANNMDNTKIHTDGSMSLGKNMNNATNVTLEVKGAMSIGGQLRLDSSKVYVGGSMSLDGHMDIEDKSYTYIGGDASISKHLSIGTNSKMCVAGNLKAGQLDIDGKLYVKGSVEGKIKTGQPTYVNHTEFVKNCGVSGSSQTLSIMWDEISTEVDY</sequence>
<keyword evidence="1" id="KW-0812">Transmembrane</keyword>
<evidence type="ECO:0000256" key="1">
    <source>
        <dbReference type="SAM" id="Phobius"/>
    </source>
</evidence>
<feature type="transmembrane region" description="Helical" evidence="1">
    <location>
        <begin position="12"/>
        <end position="31"/>
    </location>
</feature>
<gene>
    <name evidence="2" type="ORF">DET59_11220</name>
</gene>
<evidence type="ECO:0000313" key="3">
    <source>
        <dbReference type="Proteomes" id="UP000252118"/>
    </source>
</evidence>